<keyword evidence="1" id="KW-0540">Nuclease</keyword>
<evidence type="ECO:0000313" key="3">
    <source>
        <dbReference type="Proteomes" id="UP000421791"/>
    </source>
</evidence>
<dbReference type="AlphaFoldDB" id="A0A7J4YR95"/>
<keyword evidence="1" id="KW-0255">Endonuclease</keyword>
<dbReference type="Proteomes" id="UP000440198">
    <property type="component" value="Unassembled WGS sequence"/>
</dbReference>
<dbReference type="GO" id="GO:0004519">
    <property type="term" value="F:endonuclease activity"/>
    <property type="evidence" value="ECO:0007669"/>
    <property type="project" value="UniProtKB-KW"/>
</dbReference>
<evidence type="ECO:0000313" key="2">
    <source>
        <dbReference type="EMBL" id="KAA5259143.1"/>
    </source>
</evidence>
<evidence type="ECO:0000313" key="4">
    <source>
        <dbReference type="Proteomes" id="UP000440198"/>
    </source>
</evidence>
<reference evidence="3 4" key="1">
    <citation type="journal article" date="2019" name="Nat. Med.">
        <title>A library of human gut bacterial isolates paired with longitudinal multiomics data enables mechanistic microbiome research.</title>
        <authorList>
            <person name="Poyet M."/>
            <person name="Groussin M."/>
            <person name="Gibbons S.M."/>
            <person name="Avila-Pacheco J."/>
            <person name="Jiang X."/>
            <person name="Kearney S.M."/>
            <person name="Perrotta A.R."/>
            <person name="Berdy B."/>
            <person name="Zhao S."/>
            <person name="Lieberman T.D."/>
            <person name="Swanson P.K."/>
            <person name="Smith M."/>
            <person name="Roesemann S."/>
            <person name="Alexander J.E."/>
            <person name="Rich S.A."/>
            <person name="Livny J."/>
            <person name="Vlamakis H."/>
            <person name="Clish C."/>
            <person name="Bullock K."/>
            <person name="Deik A."/>
            <person name="Scott J."/>
            <person name="Pierce K.A."/>
            <person name="Xavier R.J."/>
            <person name="Alm E.J."/>
        </authorList>
    </citation>
    <scope>NUCLEOTIDE SEQUENCE [LARGE SCALE GENOMIC DNA]</scope>
    <source>
        <strain evidence="2 4">BIOML-A2</strain>
        <strain evidence="1 3">BIOML-A6</strain>
    </source>
</reference>
<gene>
    <name evidence="2" type="ORF">F2Z09_04145</name>
    <name evidence="1" type="ORF">F2Z22_05710</name>
</gene>
<keyword evidence="4" id="KW-1185">Reference proteome</keyword>
<dbReference type="Proteomes" id="UP000421791">
    <property type="component" value="Unassembled WGS sequence"/>
</dbReference>
<evidence type="ECO:0000313" key="1">
    <source>
        <dbReference type="EMBL" id="KAA5231362.1"/>
    </source>
</evidence>
<organism evidence="1 3">
    <name type="scientific">Bacteroides finegoldii</name>
    <dbReference type="NCBI Taxonomy" id="338188"/>
    <lineage>
        <taxon>Bacteria</taxon>
        <taxon>Pseudomonadati</taxon>
        <taxon>Bacteroidota</taxon>
        <taxon>Bacteroidia</taxon>
        <taxon>Bacteroidales</taxon>
        <taxon>Bacteroidaceae</taxon>
        <taxon>Bacteroides</taxon>
    </lineage>
</organism>
<protein>
    <submittedName>
        <fullName evidence="1">Type I restriction endonuclease subunit R</fullName>
    </submittedName>
</protein>
<keyword evidence="1" id="KW-0378">Hydrolase</keyword>
<dbReference type="EMBL" id="VWAK01000006">
    <property type="protein sequence ID" value="KAA5231362.1"/>
    <property type="molecule type" value="Genomic_DNA"/>
</dbReference>
<accession>A0A7J4YR95</accession>
<sequence>MKFNQYIWNLYKQAPIGEKMIKYFSDVEGYDLFKRYCPHGNFIPQDLYNDWLEDIYCYGVSEYDNPVSLDEAKDLYVSLITLGIRVEGRQWIPANDFKNMLEIIQPMSYILSQFAPEYFFPYLFLCRIFELNQIADFFDIDLPGIPKKTDYEGRCMYYWGLCETFYEFRKKNGLSSTELCAFLYDFAFNILEKERGDIPQPAQAWFIGGLMYPEDLVLEMKFWQSNQETKRGDILVHYETLPVSAISCVEIALTNGVVDPLFRFYSNTYIGNRVDIPRIALKELQADEYFSKHPLVRKNFQGVNGYPMSNEDYLELLRMIKAKGFDINILPKLYAPTLPKNLDIRKEKDVEKLLLERLLNSMDWYENKDFIRELGIKAGRGYRIFPDYALHYDNKPNEEKAKVLIEAKLHMKNNQAIEDAFIQAKSYAQLLEASVIVLCDKYYLFVYEKKQSFDRNSYKRYQWTDMENPDLFNELKNKLNIKAQ</sequence>
<dbReference type="EMBL" id="VWAG01000005">
    <property type="protein sequence ID" value="KAA5259143.1"/>
    <property type="molecule type" value="Genomic_DNA"/>
</dbReference>
<comment type="caution">
    <text evidence="1">The sequence shown here is derived from an EMBL/GenBank/DDBJ whole genome shotgun (WGS) entry which is preliminary data.</text>
</comment>
<name>A0A7J4YR95_9BACE</name>
<proteinExistence type="predicted"/>
<dbReference type="RefSeq" id="WP_149923501.1">
    <property type="nucleotide sequence ID" value="NZ_JADOZO010000397.1"/>
</dbReference>